<feature type="region of interest" description="Disordered" evidence="1">
    <location>
        <begin position="1"/>
        <end position="56"/>
    </location>
</feature>
<proteinExistence type="predicted"/>
<feature type="compositionally biased region" description="Basic and acidic residues" evidence="1">
    <location>
        <begin position="14"/>
        <end position="35"/>
    </location>
</feature>
<feature type="compositionally biased region" description="Polar residues" evidence="1">
    <location>
        <begin position="1"/>
        <end position="13"/>
    </location>
</feature>
<evidence type="ECO:0000313" key="3">
    <source>
        <dbReference type="Proteomes" id="UP000326939"/>
    </source>
</evidence>
<gene>
    <name evidence="2" type="ORF">DKX38_019130</name>
</gene>
<dbReference type="Proteomes" id="UP000326939">
    <property type="component" value="Chromosome 12"/>
</dbReference>
<comment type="caution">
    <text evidence="2">The sequence shown here is derived from an EMBL/GenBank/DDBJ whole genome shotgun (WGS) entry which is preliminary data.</text>
</comment>
<name>A0A5N5KPZ9_9ROSI</name>
<protein>
    <submittedName>
        <fullName evidence="2">Uncharacterized protein</fullName>
    </submittedName>
</protein>
<dbReference type="PANTHER" id="PTHR34452">
    <property type="entry name" value="MYOSIN HEAVY CHAIN-RELATED PROTEIN"/>
    <property type="match status" value="1"/>
</dbReference>
<feature type="compositionally biased region" description="Acidic residues" evidence="1">
    <location>
        <begin position="43"/>
        <end position="56"/>
    </location>
</feature>
<sequence length="336" mass="38373">MQILKQVTIQKMQGDSDPRKIEDNEDPVLSKDRNLKNQLSNDYTDENDESFSEDQDLDIVLSEQDSSFRSSIGGNSSLESALGHPPFGAVDGITRKNRLHCRKSTDWSMGSVSDGSSENLPRELELSELELQSLRKQITKESRKGQDLSRHAKELEEERDSLRTESELELQSLRKQITKVSRRGQDLSRYVKVLEQERDALKTECEQLKCSKKCVDEGESLNQLRAENEDSRVQLEEVRRELSHQKELNTNLKSQLQKTQDSNAELILAAGDLDELLDKKNAEIASLSSKLDEAQEKFCKCSMKEDTDQLEVLALEEKTREDNELCLLTEFSESVF</sequence>
<evidence type="ECO:0000313" key="2">
    <source>
        <dbReference type="EMBL" id="KAB5532460.1"/>
    </source>
</evidence>
<reference evidence="3" key="1">
    <citation type="journal article" date="2019" name="Gigascience">
        <title>De novo genome assembly of the endangered Acer yangbiense, a plant species with extremely small populations endemic to Yunnan Province, China.</title>
        <authorList>
            <person name="Yang J."/>
            <person name="Wariss H.M."/>
            <person name="Tao L."/>
            <person name="Zhang R."/>
            <person name="Yun Q."/>
            <person name="Hollingsworth P."/>
            <person name="Dao Z."/>
            <person name="Luo G."/>
            <person name="Guo H."/>
            <person name="Ma Y."/>
            <person name="Sun W."/>
        </authorList>
    </citation>
    <scope>NUCLEOTIDE SEQUENCE [LARGE SCALE GENOMIC DNA]</scope>
    <source>
        <strain evidence="3">cv. br00</strain>
    </source>
</reference>
<dbReference type="EMBL" id="VDCV01000012">
    <property type="protein sequence ID" value="KAB5532460.1"/>
    <property type="molecule type" value="Genomic_DNA"/>
</dbReference>
<dbReference type="PANTHER" id="PTHR34452:SF14">
    <property type="entry name" value="MYOSIN HEAVY CHAIN, MUSCLE"/>
    <property type="match status" value="1"/>
</dbReference>
<feature type="region of interest" description="Disordered" evidence="1">
    <location>
        <begin position="138"/>
        <end position="166"/>
    </location>
</feature>
<evidence type="ECO:0000256" key="1">
    <source>
        <dbReference type="SAM" id="MobiDB-lite"/>
    </source>
</evidence>
<organism evidence="2 3">
    <name type="scientific">Salix brachista</name>
    <dbReference type="NCBI Taxonomy" id="2182728"/>
    <lineage>
        <taxon>Eukaryota</taxon>
        <taxon>Viridiplantae</taxon>
        <taxon>Streptophyta</taxon>
        <taxon>Embryophyta</taxon>
        <taxon>Tracheophyta</taxon>
        <taxon>Spermatophyta</taxon>
        <taxon>Magnoliopsida</taxon>
        <taxon>eudicotyledons</taxon>
        <taxon>Gunneridae</taxon>
        <taxon>Pentapetalae</taxon>
        <taxon>rosids</taxon>
        <taxon>fabids</taxon>
        <taxon>Malpighiales</taxon>
        <taxon>Salicaceae</taxon>
        <taxon>Saliceae</taxon>
        <taxon>Salix</taxon>
    </lineage>
</organism>
<dbReference type="AlphaFoldDB" id="A0A5N5KPZ9"/>
<accession>A0A5N5KPZ9</accession>
<keyword evidence="3" id="KW-1185">Reference proteome</keyword>